<dbReference type="GO" id="GO:0001228">
    <property type="term" value="F:DNA-binding transcription activator activity, RNA polymerase II-specific"/>
    <property type="evidence" value="ECO:0007669"/>
    <property type="project" value="UniProtKB-ARBA"/>
</dbReference>
<organism evidence="7 8">
    <name type="scientific">Rhizoctonia solani</name>
    <dbReference type="NCBI Taxonomy" id="456999"/>
    <lineage>
        <taxon>Eukaryota</taxon>
        <taxon>Fungi</taxon>
        <taxon>Dikarya</taxon>
        <taxon>Basidiomycota</taxon>
        <taxon>Agaricomycotina</taxon>
        <taxon>Agaricomycetes</taxon>
        <taxon>Cantharellales</taxon>
        <taxon>Ceratobasidiaceae</taxon>
        <taxon>Rhizoctonia</taxon>
    </lineage>
</organism>
<feature type="region of interest" description="Disordered" evidence="5">
    <location>
        <begin position="698"/>
        <end position="763"/>
    </location>
</feature>
<dbReference type="SMART" id="SM01252">
    <property type="entry name" value="KilA-N"/>
    <property type="match status" value="1"/>
</dbReference>
<dbReference type="GO" id="GO:0003677">
    <property type="term" value="F:DNA binding"/>
    <property type="evidence" value="ECO:0007669"/>
    <property type="project" value="InterPro"/>
</dbReference>
<dbReference type="PROSITE" id="PS51299">
    <property type="entry name" value="HTH_APSES"/>
    <property type="match status" value="1"/>
</dbReference>
<name>A0A8H3H0K8_9AGAM</name>
<feature type="repeat" description="ANK" evidence="3">
    <location>
        <begin position="503"/>
        <end position="535"/>
    </location>
</feature>
<dbReference type="PANTHER" id="PTHR43828:SF3">
    <property type="entry name" value="CHROMO DOMAIN-CONTAINING PROTEIN"/>
    <property type="match status" value="1"/>
</dbReference>
<feature type="compositionally biased region" description="Polar residues" evidence="5">
    <location>
        <begin position="130"/>
        <end position="142"/>
    </location>
</feature>
<sequence>MAAPGAFPGGQSARVYNAVYSSVQVFECMVRGIAVMRRRTDSFVNATQILKVAGIDKGRRTKILEKEILPGKHEIVQGGYGKYQGTWIPLERGRDVAAQYGVASLLSPLFDYVPAPAPLHPRSLGAGSHAPNSASNSQSSGYTYPPAPIVSPLPPTAPPGSALRLLAQGRAQGLFTPSTLAGSHPPNSPPHSGPQSALSPRYSPPDPTLVSSSDGTASRQHSRHPSNSAAMIGPPNPKRPRPHDVPSPAPSAPPINDGDLPPSKRQRILPGLGTTLSETWSPPVLAAPATIVPKTSSASSQISHPPWATVKHDSPKGGRARAVLLAIYSDADPAHIVQLLTAAAPPDEADINLPLDEHGNTPLHWAASLARISHVEALLAAGADVQRGNAAGETALMRTVLTLLAAGADVQRGNAAGETALMRTVLSVSSTSDNAISSILPLLAPSLRTLDSSHRSVLHHVAEVAGVKGRAASARMYMEAILEWVARNQGGEFKTFVDLQDENGDTALCVAARVGNRALVRMLVDVGADRGIANKLGLRPGDFGVEGQNLQVGSMEEVLSALRSRPSVPVQRSQDIIQDLTSMIQSLTSDFHSEIKSKQDSLDVAQAHLRAATADLTSMIQSLTSDFHSEIKSKQDSLDVAQAHLRAATRELADQRRHIAAAQARLAALDQARQRARNVSRAIKDEASFDWTGRTEVTGTPAHASRGVAFQYRGPSSTLAADTKAPTEEGARPETAAPSGEGGTGASLDINPSSLDVDPPIPAPGNDTIATLVRLRRLKMWHTRIEELVRERMDATRGAGAEKEFQCKKIVSLCTGVPVDRVESCKKIVSLCTGVPVDRVESMLENLLIAVESDGQGVDLNRVAGFMQKVKDGGL</sequence>
<dbReference type="Pfam" id="PF00023">
    <property type="entry name" value="Ank"/>
    <property type="match status" value="2"/>
</dbReference>
<feature type="coiled-coil region" evidence="4">
    <location>
        <begin position="631"/>
        <end position="679"/>
    </location>
</feature>
<protein>
    <recommendedName>
        <fullName evidence="6">HTH APSES-type domain-containing protein</fullName>
    </recommendedName>
</protein>
<dbReference type="Pfam" id="PF04383">
    <property type="entry name" value="KilA-N"/>
    <property type="match status" value="1"/>
</dbReference>
<evidence type="ECO:0000313" key="7">
    <source>
        <dbReference type="EMBL" id="CAE6475136.1"/>
    </source>
</evidence>
<dbReference type="InterPro" id="IPR036770">
    <property type="entry name" value="Ankyrin_rpt-contain_sf"/>
</dbReference>
<accession>A0A8H3H0K8</accession>
<evidence type="ECO:0000256" key="4">
    <source>
        <dbReference type="SAM" id="Coils"/>
    </source>
</evidence>
<dbReference type="FunFam" id="3.10.260.10:FF:000001">
    <property type="entry name" value="APSES transcription factor (MbpA)"/>
    <property type="match status" value="1"/>
</dbReference>
<evidence type="ECO:0000259" key="6">
    <source>
        <dbReference type="PROSITE" id="PS51299"/>
    </source>
</evidence>
<dbReference type="SMART" id="SM00248">
    <property type="entry name" value="ANK"/>
    <property type="match status" value="2"/>
</dbReference>
<evidence type="ECO:0000313" key="8">
    <source>
        <dbReference type="Proteomes" id="UP000663861"/>
    </source>
</evidence>
<keyword evidence="4" id="KW-0175">Coiled coil</keyword>
<dbReference type="Proteomes" id="UP000663861">
    <property type="component" value="Unassembled WGS sequence"/>
</dbReference>
<dbReference type="EMBL" id="CAJMWY010001775">
    <property type="protein sequence ID" value="CAE6475136.1"/>
    <property type="molecule type" value="Genomic_DNA"/>
</dbReference>
<evidence type="ECO:0000256" key="3">
    <source>
        <dbReference type="PROSITE-ProRule" id="PRU00023"/>
    </source>
</evidence>
<comment type="caution">
    <text evidence="7">The sequence shown here is derived from an EMBL/GenBank/DDBJ whole genome shotgun (WGS) entry which is preliminary data.</text>
</comment>
<dbReference type="InterPro" id="IPR018004">
    <property type="entry name" value="KilA/APSES_HTH"/>
</dbReference>
<reference evidence="7" key="1">
    <citation type="submission" date="2021-01" db="EMBL/GenBank/DDBJ databases">
        <authorList>
            <person name="Kaushik A."/>
        </authorList>
    </citation>
    <scope>NUCLEOTIDE SEQUENCE</scope>
    <source>
        <strain evidence="7">AG4-RS23</strain>
    </source>
</reference>
<feature type="region of interest" description="Disordered" evidence="5">
    <location>
        <begin position="175"/>
        <end position="275"/>
    </location>
</feature>
<feature type="compositionally biased region" description="Pro residues" evidence="5">
    <location>
        <begin position="145"/>
        <end position="158"/>
    </location>
</feature>
<feature type="region of interest" description="Disordered" evidence="5">
    <location>
        <begin position="296"/>
        <end position="315"/>
    </location>
</feature>
<evidence type="ECO:0000256" key="5">
    <source>
        <dbReference type="SAM" id="MobiDB-lite"/>
    </source>
</evidence>
<dbReference type="PANTHER" id="PTHR43828">
    <property type="entry name" value="ASPARAGINASE"/>
    <property type="match status" value="1"/>
</dbReference>
<keyword evidence="1" id="KW-0677">Repeat</keyword>
<gene>
    <name evidence="7" type="ORF">RDB_LOCUS88889</name>
</gene>
<evidence type="ECO:0000256" key="1">
    <source>
        <dbReference type="ARBA" id="ARBA00022737"/>
    </source>
</evidence>
<evidence type="ECO:0000256" key="2">
    <source>
        <dbReference type="ARBA" id="ARBA00023043"/>
    </source>
</evidence>
<feature type="repeat" description="ANK" evidence="3">
    <location>
        <begin position="358"/>
        <end position="390"/>
    </location>
</feature>
<dbReference type="SUPFAM" id="SSF54616">
    <property type="entry name" value="DNA-binding domain of Mlu1-box binding protein MBP1"/>
    <property type="match status" value="1"/>
</dbReference>
<dbReference type="InterPro" id="IPR002110">
    <property type="entry name" value="Ankyrin_rpt"/>
</dbReference>
<dbReference type="PROSITE" id="PS50088">
    <property type="entry name" value="ANK_REPEAT"/>
    <property type="match status" value="2"/>
</dbReference>
<feature type="region of interest" description="Disordered" evidence="5">
    <location>
        <begin position="123"/>
        <end position="162"/>
    </location>
</feature>
<dbReference type="AlphaFoldDB" id="A0A8H3H0K8"/>
<dbReference type="PROSITE" id="PS50297">
    <property type="entry name" value="ANK_REP_REGION"/>
    <property type="match status" value="2"/>
</dbReference>
<dbReference type="InterPro" id="IPR051642">
    <property type="entry name" value="SWI6-like"/>
</dbReference>
<dbReference type="SUPFAM" id="SSF48403">
    <property type="entry name" value="Ankyrin repeat"/>
    <property type="match status" value="1"/>
</dbReference>
<dbReference type="GO" id="GO:0030907">
    <property type="term" value="C:MBF transcription complex"/>
    <property type="evidence" value="ECO:0007669"/>
    <property type="project" value="TreeGrafter"/>
</dbReference>
<dbReference type="InterPro" id="IPR003163">
    <property type="entry name" value="Tscrpt_reg_HTH_APSES-type"/>
</dbReference>
<dbReference type="InterPro" id="IPR036887">
    <property type="entry name" value="HTH_APSES_sf"/>
</dbReference>
<dbReference type="Gene3D" id="1.25.40.20">
    <property type="entry name" value="Ankyrin repeat-containing domain"/>
    <property type="match status" value="2"/>
</dbReference>
<proteinExistence type="predicted"/>
<dbReference type="GO" id="GO:0033309">
    <property type="term" value="C:SBF transcription complex"/>
    <property type="evidence" value="ECO:0007669"/>
    <property type="project" value="TreeGrafter"/>
</dbReference>
<keyword evidence="2 3" id="KW-0040">ANK repeat</keyword>
<dbReference type="Gene3D" id="3.10.260.10">
    <property type="entry name" value="Transcription regulator HTH, APSES-type DNA-binding domain"/>
    <property type="match status" value="1"/>
</dbReference>
<feature type="domain" description="HTH APSES-type" evidence="6">
    <location>
        <begin position="15"/>
        <end position="121"/>
    </location>
</feature>
<feature type="compositionally biased region" description="Polar residues" evidence="5">
    <location>
        <begin position="209"/>
        <end position="229"/>
    </location>
</feature>